<comment type="similarity">
    <text evidence="2">Belongs to the resistance-nodulation-cell division (RND) (TC 2.A.6) family. MmpL subfamily.</text>
</comment>
<accession>A0ABN9RH03</accession>
<feature type="transmembrane region" description="Helical" evidence="8">
    <location>
        <begin position="351"/>
        <end position="370"/>
    </location>
</feature>
<dbReference type="Gene3D" id="1.20.1640.10">
    <property type="entry name" value="Multidrug efflux transporter AcrB transmembrane domain"/>
    <property type="match status" value="1"/>
</dbReference>
<dbReference type="Pfam" id="PF03176">
    <property type="entry name" value="MMPL"/>
    <property type="match status" value="1"/>
</dbReference>
<keyword evidence="6 8" id="KW-0472">Membrane</keyword>
<evidence type="ECO:0000256" key="4">
    <source>
        <dbReference type="ARBA" id="ARBA00022692"/>
    </source>
</evidence>
<feature type="compositionally biased region" description="Basic and acidic residues" evidence="7">
    <location>
        <begin position="501"/>
        <end position="510"/>
    </location>
</feature>
<evidence type="ECO:0000256" key="5">
    <source>
        <dbReference type="ARBA" id="ARBA00022989"/>
    </source>
</evidence>
<organism evidence="10 11">
    <name type="scientific">Prorocentrum cordatum</name>
    <dbReference type="NCBI Taxonomy" id="2364126"/>
    <lineage>
        <taxon>Eukaryota</taxon>
        <taxon>Sar</taxon>
        <taxon>Alveolata</taxon>
        <taxon>Dinophyceae</taxon>
        <taxon>Prorocentrales</taxon>
        <taxon>Prorocentraceae</taxon>
        <taxon>Prorocentrum</taxon>
    </lineage>
</organism>
<keyword evidence="5 8" id="KW-1133">Transmembrane helix</keyword>
<dbReference type="SUPFAM" id="SSF82866">
    <property type="entry name" value="Multidrug efflux transporter AcrB transmembrane domain"/>
    <property type="match status" value="1"/>
</dbReference>
<feature type="domain" description="Membrane transport protein MMPL" evidence="9">
    <location>
        <begin position="259"/>
        <end position="501"/>
    </location>
</feature>
<comment type="subcellular location">
    <subcellularLocation>
        <location evidence="1">Cell membrane</location>
        <topology evidence="1">Multi-pass membrane protein</topology>
    </subcellularLocation>
</comment>
<keyword evidence="11" id="KW-1185">Reference proteome</keyword>
<feature type="region of interest" description="Disordered" evidence="7">
    <location>
        <begin position="501"/>
        <end position="572"/>
    </location>
</feature>
<protein>
    <recommendedName>
        <fullName evidence="9">Membrane transport protein MMPL domain-containing protein</fullName>
    </recommendedName>
</protein>
<feature type="transmembrane region" description="Helical" evidence="8">
    <location>
        <begin position="17"/>
        <end position="43"/>
    </location>
</feature>
<feature type="transmembrane region" description="Helical" evidence="8">
    <location>
        <begin position="55"/>
        <end position="77"/>
    </location>
</feature>
<name>A0ABN9RH03_9DINO</name>
<evidence type="ECO:0000256" key="1">
    <source>
        <dbReference type="ARBA" id="ARBA00004651"/>
    </source>
</evidence>
<reference evidence="10" key="1">
    <citation type="submission" date="2023-10" db="EMBL/GenBank/DDBJ databases">
        <authorList>
            <person name="Chen Y."/>
            <person name="Shah S."/>
            <person name="Dougan E. K."/>
            <person name="Thang M."/>
            <person name="Chan C."/>
        </authorList>
    </citation>
    <scope>NUCLEOTIDE SEQUENCE [LARGE SCALE GENOMIC DNA]</scope>
</reference>
<evidence type="ECO:0000256" key="8">
    <source>
        <dbReference type="SAM" id="Phobius"/>
    </source>
</evidence>
<feature type="transmembrane region" description="Helical" evidence="8">
    <location>
        <begin position="439"/>
        <end position="457"/>
    </location>
</feature>
<evidence type="ECO:0000313" key="11">
    <source>
        <dbReference type="Proteomes" id="UP001189429"/>
    </source>
</evidence>
<keyword evidence="3" id="KW-1003">Cell membrane</keyword>
<comment type="caution">
    <text evidence="10">The sequence shown here is derived from an EMBL/GenBank/DDBJ whole genome shotgun (WGS) entry which is preliminary data.</text>
</comment>
<dbReference type="PANTHER" id="PTHR33406">
    <property type="entry name" value="MEMBRANE PROTEIN MJ1562-RELATED"/>
    <property type="match status" value="1"/>
</dbReference>
<proteinExistence type="inferred from homology"/>
<evidence type="ECO:0000256" key="6">
    <source>
        <dbReference type="ARBA" id="ARBA00023136"/>
    </source>
</evidence>
<dbReference type="Proteomes" id="UP001189429">
    <property type="component" value="Unassembled WGS sequence"/>
</dbReference>
<evidence type="ECO:0000256" key="2">
    <source>
        <dbReference type="ARBA" id="ARBA00010157"/>
    </source>
</evidence>
<sequence>MRFAEERDCSIEARVRVLLFSTSHTIAVSAALCMIVLLFSWLLPVLNLAIGSSSAAIGLAVCVCVHLTFIPACLAVADMRPMGAPAELWPMLLQGGTAALHTDRPLERAVLVAHCPLHSVEANGRHGRRCDDLHAAGIGSVCDATRIRQLHAATIRFAQLASVAYVGRLFSWGLHLRDKKPYMLTIHAPPDKLLDASGYHAASDLHMDLRAIKDISYIMSPYQWLNNSITWDMVTTLKTSYNPLYYNRRKHYDHLLEITSNGDVALAMVYTKFAPHGYRASEWVMQVRAVLSAWELRHRGYSALLGGGASEATDVRLAVEGAMPRYYFSVVFGIALIMFAAFRSIVLPLRLAFALMLSIAVTWGVSVLVFQTTLLHWAIPHLRHVGGIDSTVVPLATGCAAGLGLDYDVFLVGRVIEYRQKGFTNAEAVARGVSKTGSMISGAGAIMSLAFSALFLFKKVLLHQFGCILVVSVLLDAYLMRTVLVPALMLAAGEWNWWPREMPEPTRDGTADDSSDAGCEQAPEDGGALSDHSRDSQGSNAALVPKPEAGPVPSVVGRSGSAARSRSAKSPA</sequence>
<evidence type="ECO:0000256" key="3">
    <source>
        <dbReference type="ARBA" id="ARBA00022475"/>
    </source>
</evidence>
<evidence type="ECO:0000313" key="10">
    <source>
        <dbReference type="EMBL" id="CAK0818348.1"/>
    </source>
</evidence>
<dbReference type="PANTHER" id="PTHR33406:SF6">
    <property type="entry name" value="MEMBRANE PROTEIN YDGH-RELATED"/>
    <property type="match status" value="1"/>
</dbReference>
<feature type="transmembrane region" description="Helical" evidence="8">
    <location>
        <begin position="326"/>
        <end position="345"/>
    </location>
</feature>
<dbReference type="InterPro" id="IPR004869">
    <property type="entry name" value="MMPL_dom"/>
</dbReference>
<evidence type="ECO:0000259" key="9">
    <source>
        <dbReference type="Pfam" id="PF03176"/>
    </source>
</evidence>
<gene>
    <name evidence="10" type="ORF">PCOR1329_LOCUS20674</name>
</gene>
<keyword evidence="4 8" id="KW-0812">Transmembrane</keyword>
<dbReference type="InterPro" id="IPR050545">
    <property type="entry name" value="Mycobact_MmpL"/>
</dbReference>
<feature type="compositionally biased region" description="Low complexity" evidence="7">
    <location>
        <begin position="554"/>
        <end position="565"/>
    </location>
</feature>
<dbReference type="EMBL" id="CAUYUJ010006704">
    <property type="protein sequence ID" value="CAK0818348.1"/>
    <property type="molecule type" value="Genomic_DNA"/>
</dbReference>
<feature type="transmembrane region" description="Helical" evidence="8">
    <location>
        <begin position="463"/>
        <end position="480"/>
    </location>
</feature>
<evidence type="ECO:0000256" key="7">
    <source>
        <dbReference type="SAM" id="MobiDB-lite"/>
    </source>
</evidence>